<dbReference type="Proteomes" id="UP000050795">
    <property type="component" value="Unassembled WGS sequence"/>
</dbReference>
<comment type="similarity">
    <text evidence="6">Belongs to the Vang family.</text>
</comment>
<name>A0AA85KA29_TRIRE</name>
<evidence type="ECO:0000256" key="4">
    <source>
        <dbReference type="ARBA" id="ARBA00022989"/>
    </source>
</evidence>
<protein>
    <submittedName>
        <fullName evidence="10">Uncharacterized protein</fullName>
    </submittedName>
</protein>
<evidence type="ECO:0000313" key="9">
    <source>
        <dbReference type="Proteomes" id="UP000050795"/>
    </source>
</evidence>
<reference evidence="9" key="1">
    <citation type="submission" date="2022-06" db="EMBL/GenBank/DDBJ databases">
        <authorList>
            <person name="Berger JAMES D."/>
            <person name="Berger JAMES D."/>
        </authorList>
    </citation>
    <scope>NUCLEOTIDE SEQUENCE [LARGE SCALE GENOMIC DNA]</scope>
</reference>
<organism evidence="9 10">
    <name type="scientific">Trichobilharzia regenti</name>
    <name type="common">Nasal bird schistosome</name>
    <dbReference type="NCBI Taxonomy" id="157069"/>
    <lineage>
        <taxon>Eukaryota</taxon>
        <taxon>Metazoa</taxon>
        <taxon>Spiralia</taxon>
        <taxon>Lophotrochozoa</taxon>
        <taxon>Platyhelminthes</taxon>
        <taxon>Trematoda</taxon>
        <taxon>Digenea</taxon>
        <taxon>Strigeidida</taxon>
        <taxon>Schistosomatoidea</taxon>
        <taxon>Schistosomatidae</taxon>
        <taxon>Trichobilharzia</taxon>
    </lineage>
</organism>
<dbReference type="WBParaSite" id="TREG1_64690.1">
    <property type="protein sequence ID" value="TREG1_64690.1"/>
    <property type="gene ID" value="TREG1_64690"/>
</dbReference>
<evidence type="ECO:0000256" key="7">
    <source>
        <dbReference type="SAM" id="MobiDB-lite"/>
    </source>
</evidence>
<dbReference type="Pfam" id="PF06638">
    <property type="entry name" value="Strabismus"/>
    <property type="match status" value="2"/>
</dbReference>
<dbReference type="AlphaFoldDB" id="A0AA85KA29"/>
<evidence type="ECO:0000256" key="2">
    <source>
        <dbReference type="ARBA" id="ARBA00022475"/>
    </source>
</evidence>
<keyword evidence="2" id="KW-1003">Cell membrane</keyword>
<accession>A0AA85KA29</accession>
<feature type="region of interest" description="Disordered" evidence="7">
    <location>
        <begin position="491"/>
        <end position="536"/>
    </location>
</feature>
<evidence type="ECO:0000256" key="3">
    <source>
        <dbReference type="ARBA" id="ARBA00022692"/>
    </source>
</evidence>
<reference evidence="10" key="2">
    <citation type="submission" date="2023-11" db="UniProtKB">
        <authorList>
            <consortium name="WormBaseParasite"/>
        </authorList>
    </citation>
    <scope>IDENTIFICATION</scope>
</reference>
<dbReference type="GO" id="GO:0005886">
    <property type="term" value="C:plasma membrane"/>
    <property type="evidence" value="ECO:0007669"/>
    <property type="project" value="UniProtKB-SubCell"/>
</dbReference>
<proteinExistence type="inferred from homology"/>
<comment type="subcellular location">
    <subcellularLocation>
        <location evidence="1">Cell membrane</location>
        <topology evidence="1">Multi-pass membrane protein</topology>
    </subcellularLocation>
</comment>
<keyword evidence="4 8" id="KW-1133">Transmembrane helix</keyword>
<evidence type="ECO:0000313" key="10">
    <source>
        <dbReference type="WBParaSite" id="TREG1_64690.1"/>
    </source>
</evidence>
<dbReference type="PANTHER" id="PTHR20886">
    <property type="entry name" value="VANG-LIKE PROTEIN"/>
    <property type="match status" value="1"/>
</dbReference>
<keyword evidence="3 8" id="KW-0812">Transmembrane</keyword>
<keyword evidence="9" id="KW-1185">Reference proteome</keyword>
<evidence type="ECO:0000256" key="5">
    <source>
        <dbReference type="ARBA" id="ARBA00023136"/>
    </source>
</evidence>
<evidence type="ECO:0000256" key="6">
    <source>
        <dbReference type="ARBA" id="ARBA00025718"/>
    </source>
</evidence>
<dbReference type="InterPro" id="IPR009539">
    <property type="entry name" value="VANGL"/>
</dbReference>
<feature type="transmembrane region" description="Helical" evidence="8">
    <location>
        <begin position="237"/>
        <end position="255"/>
    </location>
</feature>
<feature type="compositionally biased region" description="Polar residues" evidence="7">
    <location>
        <begin position="491"/>
        <end position="500"/>
    </location>
</feature>
<evidence type="ECO:0000256" key="8">
    <source>
        <dbReference type="SAM" id="Phobius"/>
    </source>
</evidence>
<keyword evidence="5 8" id="KW-0472">Membrane</keyword>
<evidence type="ECO:0000256" key="1">
    <source>
        <dbReference type="ARBA" id="ARBA00004651"/>
    </source>
</evidence>
<feature type="transmembrane region" description="Helical" evidence="8">
    <location>
        <begin position="56"/>
        <end position="78"/>
    </location>
</feature>
<feature type="transmembrane region" description="Helical" evidence="8">
    <location>
        <begin position="152"/>
        <end position="171"/>
    </location>
</feature>
<sequence>MINSDRSYSEYHKCLGGEKRNSKYSTSSDWSDSEEMHLDWCRKRREQYCLYCIHKILIYLEILTMSITFFSPLVMLLLPNIYSSNWLLSLSSNISPTSTSSLSSSSSSAAATATADNKIVHKRNQIASRNFPHTHPAVMNNRSNEVYYEVKIIEICIKLLIFTLCLSRIYLSHFKRMLFCLNNNNKYNNNSKNNYMSYSRLTGNRRYKQAGLSKSISSTIQFYSPNTESKQSLSFRFFIDSLTVIVTFSFWLVYLSHWTLNNNNNDNAASYDHDKNSNYPPKSCNDLKNTMNAINPFRHIDTIEKGICDTSKIVYSEKQIIHLRRIALELSTNFISIHLFIQLTGILLINFKIISNWISRKYIVHVVRALDGVSHDYKIGSNNLKSIAIYIIQNSLIDFQPYDPIIVRQKRHSKYNQFTSLSDGKRHYASRRLHHISDDNSKEMTVLKHKAMNSLKSSSSTSNNNNNDECYPAQMVRASHDHHPLSCCPSNSSVTVASTENSKHQTDCTDSQPVVLDNEDDNDEGTEKKKTKTKNQRKSLETFDFLKMPDIYEQNVNAARRLKSEVSYAKYKRKCQLRLLILMNSLFSGAYGKADFIQNATESSSDNQLQKSSEYIFQKLFGPLSKYLRLTKQHTYHNRNMILNRLKIYLQYNMSAEAFLSIYFNPPNEFISLHYCHLSSSSTHPTCSQIDKRKIATSDSHLWECWRRKSQASDENTLKQLNKDSPNKFNINSDSHRQIYQTWKLRLCDPLRNASVYDGFRFELIRSNVKLFCCVKQCTLFEMIQARLSASSWWSYGFQYEYNHNNNNNINNNNINLLPSSTVETCIGSSENTAEIKL</sequence>